<dbReference type="GeneID" id="32895752"/>
<dbReference type="Proteomes" id="UP000250088">
    <property type="component" value="Chromosome"/>
</dbReference>
<dbReference type="InterPro" id="IPR058810">
    <property type="entry name" value="DUF8073_C"/>
</dbReference>
<dbReference type="OrthoDB" id="238089at2157"/>
<accession>A0A2Z2I2N2</accession>
<dbReference type="InterPro" id="IPR058809">
    <property type="entry name" value="DUF8073_M"/>
</dbReference>
<protein>
    <submittedName>
        <fullName evidence="5">Uncharacterized protein</fullName>
    </submittedName>
</protein>
<evidence type="ECO:0000313" key="6">
    <source>
        <dbReference type="Proteomes" id="UP000250088"/>
    </source>
</evidence>
<reference evidence="6" key="1">
    <citation type="submission" date="2017-02" db="EMBL/GenBank/DDBJ databases">
        <title>Natronthermophilus aegyptiacus gen. nov.,sp. nov., an aerobic, extremely halophilic alkalithermophilic archaeon isolated from the athalassohaline Wadi An Natrun, Egypt.</title>
        <authorList>
            <person name="Zhao B."/>
        </authorList>
    </citation>
    <scope>NUCLEOTIDE SEQUENCE [LARGE SCALE GENOMIC DNA]</scope>
    <source>
        <strain evidence="6">JW/NM-HA 15</strain>
    </source>
</reference>
<dbReference type="Pfam" id="PF26270">
    <property type="entry name" value="DUF8073_C"/>
    <property type="match status" value="1"/>
</dbReference>
<dbReference type="KEGG" id="naj:B1756_16725"/>
<gene>
    <name evidence="5" type="ORF">B1756_16725</name>
</gene>
<feature type="domain" description="DUF8073" evidence="4">
    <location>
        <begin position="4"/>
        <end position="111"/>
    </location>
</feature>
<evidence type="ECO:0000259" key="2">
    <source>
        <dbReference type="Pfam" id="PF26270"/>
    </source>
</evidence>
<evidence type="ECO:0000256" key="1">
    <source>
        <dbReference type="SAM" id="MobiDB-lite"/>
    </source>
</evidence>
<dbReference type="InterPro" id="IPR058811">
    <property type="entry name" value="DUF8073_N"/>
</dbReference>
<dbReference type="EMBL" id="CP019893">
    <property type="protein sequence ID" value="ARS91208.1"/>
    <property type="molecule type" value="Genomic_DNA"/>
</dbReference>
<evidence type="ECO:0000259" key="3">
    <source>
        <dbReference type="Pfam" id="PF26271"/>
    </source>
</evidence>
<feature type="domain" description="DUF8073" evidence="3">
    <location>
        <begin position="147"/>
        <end position="187"/>
    </location>
</feature>
<feature type="domain" description="DUF8073" evidence="2">
    <location>
        <begin position="240"/>
        <end position="302"/>
    </location>
</feature>
<dbReference type="AlphaFoldDB" id="A0A2Z2I2N2"/>
<feature type="region of interest" description="Disordered" evidence="1">
    <location>
        <begin position="109"/>
        <end position="149"/>
    </location>
</feature>
<feature type="compositionally biased region" description="Polar residues" evidence="1">
    <location>
        <begin position="109"/>
        <end position="122"/>
    </location>
</feature>
<evidence type="ECO:0000313" key="5">
    <source>
        <dbReference type="EMBL" id="ARS91208.1"/>
    </source>
</evidence>
<name>A0A2Z2I2N2_9EURY</name>
<sequence length="308" mass="32714">MGVGTTLQKFGLFLEECNEGLGTVHDVEFIGRMDSESGPAATLELSVPTATGGEQGGLVVDGVSLDADGRLEVTLESTAAVVPVVDHDVDIEPTAADIVDDGTVTASFRTSMGDGTSATASSEPAEDDSPASTADGAEGGKRDVPPFRDPELLGEVYESCETFAEMSDAIEMDVTAETVRRYMIDYGIHEPDQYDTGDAAATDDAVDPETEVTSPATSENDAELVVLTDGLGLPDDVTVESLVEAVATSNTIYEVTRAIDLNREETCDLLRRLDLLEFVVGRISEAERNVDRDEILTRLKESATAKPR</sequence>
<evidence type="ECO:0000259" key="4">
    <source>
        <dbReference type="Pfam" id="PF26272"/>
    </source>
</evidence>
<dbReference type="Pfam" id="PF26272">
    <property type="entry name" value="DUF8073_N"/>
    <property type="match status" value="1"/>
</dbReference>
<dbReference type="Pfam" id="PF26271">
    <property type="entry name" value="DUF8073_M"/>
    <property type="match status" value="1"/>
</dbReference>
<dbReference type="RefSeq" id="WP_086889576.1">
    <property type="nucleotide sequence ID" value="NZ_CP019893.1"/>
</dbReference>
<feature type="compositionally biased region" description="Basic and acidic residues" evidence="1">
    <location>
        <begin position="138"/>
        <end position="149"/>
    </location>
</feature>
<keyword evidence="6" id="KW-1185">Reference proteome</keyword>
<proteinExistence type="predicted"/>
<organism evidence="5 6">
    <name type="scientific">Natrarchaeobaculum aegyptiacum</name>
    <dbReference type="NCBI Taxonomy" id="745377"/>
    <lineage>
        <taxon>Archaea</taxon>
        <taxon>Methanobacteriati</taxon>
        <taxon>Methanobacteriota</taxon>
        <taxon>Stenosarchaea group</taxon>
        <taxon>Halobacteria</taxon>
        <taxon>Halobacteriales</taxon>
        <taxon>Natrialbaceae</taxon>
        <taxon>Natrarchaeobaculum</taxon>
    </lineage>
</organism>